<feature type="transmembrane region" description="Helical" evidence="10">
    <location>
        <begin position="132"/>
        <end position="152"/>
    </location>
</feature>
<keyword evidence="12" id="KW-1185">Reference proteome</keyword>
<name>A0A3F2ZEM6_PHLPP</name>
<comment type="caution">
    <text evidence="10">Lacks conserved residue(s) required for the propagation of feature annotation.</text>
</comment>
<protein>
    <recommendedName>
        <fullName evidence="10">Odorant receptor</fullName>
    </recommendedName>
</protein>
<keyword evidence="8 10" id="KW-0675">Receptor</keyword>
<keyword evidence="9 10" id="KW-0807">Transducer</keyword>
<feature type="transmembrane region" description="Helical" evidence="10">
    <location>
        <begin position="249"/>
        <end position="273"/>
    </location>
</feature>
<dbReference type="Proteomes" id="UP000092462">
    <property type="component" value="Unassembled WGS sequence"/>
</dbReference>
<dbReference type="VEuPathDB" id="VectorBase:PPAPM1_012091"/>
<keyword evidence="3 10" id="KW-0716">Sensory transduction</keyword>
<organism evidence="11 12">
    <name type="scientific">Phlebotomus papatasi</name>
    <name type="common">Sandfly</name>
    <dbReference type="NCBI Taxonomy" id="29031"/>
    <lineage>
        <taxon>Eukaryota</taxon>
        <taxon>Metazoa</taxon>
        <taxon>Ecdysozoa</taxon>
        <taxon>Arthropoda</taxon>
        <taxon>Hexapoda</taxon>
        <taxon>Insecta</taxon>
        <taxon>Pterygota</taxon>
        <taxon>Neoptera</taxon>
        <taxon>Endopterygota</taxon>
        <taxon>Diptera</taxon>
        <taxon>Nematocera</taxon>
        <taxon>Psychodoidea</taxon>
        <taxon>Psychodidae</taxon>
        <taxon>Phlebotomus</taxon>
        <taxon>Phlebotomus</taxon>
    </lineage>
</organism>
<evidence type="ECO:0000256" key="9">
    <source>
        <dbReference type="ARBA" id="ARBA00023224"/>
    </source>
</evidence>
<evidence type="ECO:0000256" key="2">
    <source>
        <dbReference type="ARBA" id="ARBA00022475"/>
    </source>
</evidence>
<proteinExistence type="inferred from homology"/>
<evidence type="ECO:0000256" key="5">
    <source>
        <dbReference type="ARBA" id="ARBA00022725"/>
    </source>
</evidence>
<dbReference type="EMBL" id="AJVK01003122">
    <property type="status" value="NOT_ANNOTATED_CDS"/>
    <property type="molecule type" value="Genomic_DNA"/>
</dbReference>
<feature type="transmembrane region" description="Helical" evidence="10">
    <location>
        <begin position="41"/>
        <end position="59"/>
    </location>
</feature>
<evidence type="ECO:0000256" key="6">
    <source>
        <dbReference type="ARBA" id="ARBA00022989"/>
    </source>
</evidence>
<feature type="transmembrane region" description="Helical" evidence="10">
    <location>
        <begin position="352"/>
        <end position="371"/>
    </location>
</feature>
<keyword evidence="2" id="KW-1003">Cell membrane</keyword>
<evidence type="ECO:0000256" key="10">
    <source>
        <dbReference type="RuleBase" id="RU351113"/>
    </source>
</evidence>
<evidence type="ECO:0000256" key="7">
    <source>
        <dbReference type="ARBA" id="ARBA00023136"/>
    </source>
</evidence>
<feature type="transmembrane region" description="Helical" evidence="10">
    <location>
        <begin position="279"/>
        <end position="302"/>
    </location>
</feature>
<dbReference type="GO" id="GO:0007165">
    <property type="term" value="P:signal transduction"/>
    <property type="evidence" value="ECO:0007669"/>
    <property type="project" value="UniProtKB-KW"/>
</dbReference>
<comment type="similarity">
    <text evidence="10">Belongs to the insect chemoreceptor superfamily. Heteromeric odorant receptor channel (TC 1.A.69) family.</text>
</comment>
<keyword evidence="5 10" id="KW-0552">Olfaction</keyword>
<evidence type="ECO:0000256" key="3">
    <source>
        <dbReference type="ARBA" id="ARBA00022606"/>
    </source>
</evidence>
<dbReference type="AlphaFoldDB" id="A0A3F2ZEM6"/>
<keyword evidence="6 10" id="KW-1133">Transmembrane helix</keyword>
<dbReference type="EnsemblMetazoa" id="PPAI013285-RA">
    <property type="protein sequence ID" value="PPAI013285-PA"/>
    <property type="gene ID" value="PPAI013285"/>
</dbReference>
<dbReference type="GO" id="GO:0005549">
    <property type="term" value="F:odorant binding"/>
    <property type="evidence" value="ECO:0007669"/>
    <property type="project" value="InterPro"/>
</dbReference>
<accession>A0A3F2ZEM6</accession>
<evidence type="ECO:0000313" key="11">
    <source>
        <dbReference type="EnsemblMetazoa" id="PPAI013285-PA"/>
    </source>
</evidence>
<feature type="transmembrane region" description="Helical" evidence="10">
    <location>
        <begin position="190"/>
        <end position="211"/>
    </location>
</feature>
<sequence length="372" mass="43140">MTEYLDCYPGYIQLEKFLRCVLRILKFSFLPRKIFRDSGKLIIPAYHLYFAISIIAAAFYAEKDIAQWCLVVAELTGFLQLMTKFVLLIAQEDDLNQLFLWIRQLHLEHEVEAITISARKHLKSAQFFTKMVLKLFFPAGLTAGLGFCFYLISTNSVLFAIPGLPGIKNDSLIYHHVNQFLTVCPSGVLLITYDSFFITIGIYFVAVLSIFRDVIKCLDNSNLNNNKILKVYYLYHCDILAKFHLFNKVFCHILSAQAMSNTAYIFIMFYLVVTTGSFVLFPVVLIFYILFAVLCIFGEVIFSKSEMFFADWYLTNWYEFRTDDQKFLLMMLHATRKPIGIKVARIYDINSILLLDVTKMAFSFCTILYTLK</sequence>
<dbReference type="GO" id="GO:0004984">
    <property type="term" value="F:olfactory receptor activity"/>
    <property type="evidence" value="ECO:0007669"/>
    <property type="project" value="InterPro"/>
</dbReference>
<evidence type="ECO:0000313" key="12">
    <source>
        <dbReference type="Proteomes" id="UP000092462"/>
    </source>
</evidence>
<dbReference type="PANTHER" id="PTHR21137:SF35">
    <property type="entry name" value="ODORANT RECEPTOR 19A-RELATED"/>
    <property type="match status" value="1"/>
</dbReference>
<dbReference type="InterPro" id="IPR004117">
    <property type="entry name" value="7tm6_olfct_rcpt"/>
</dbReference>
<evidence type="ECO:0000256" key="8">
    <source>
        <dbReference type="ARBA" id="ARBA00023170"/>
    </source>
</evidence>
<dbReference type="PANTHER" id="PTHR21137">
    <property type="entry name" value="ODORANT RECEPTOR"/>
    <property type="match status" value="1"/>
</dbReference>
<dbReference type="Pfam" id="PF02949">
    <property type="entry name" value="7tm_6"/>
    <property type="match status" value="1"/>
</dbReference>
<keyword evidence="4 10" id="KW-0812">Transmembrane</keyword>
<reference evidence="11" key="1">
    <citation type="submission" date="2022-08" db="UniProtKB">
        <authorList>
            <consortium name="EnsemblMetazoa"/>
        </authorList>
    </citation>
    <scope>IDENTIFICATION</scope>
    <source>
        <strain evidence="11">Israel</strain>
    </source>
</reference>
<evidence type="ECO:0000256" key="1">
    <source>
        <dbReference type="ARBA" id="ARBA00004651"/>
    </source>
</evidence>
<dbReference type="GO" id="GO:0005886">
    <property type="term" value="C:plasma membrane"/>
    <property type="evidence" value="ECO:0007669"/>
    <property type="project" value="UniProtKB-SubCell"/>
</dbReference>
<dbReference type="VEuPathDB" id="VectorBase:PPAI013285"/>
<comment type="subcellular location">
    <subcellularLocation>
        <location evidence="1 10">Cell membrane</location>
        <topology evidence="1 10">Multi-pass membrane protein</topology>
    </subcellularLocation>
</comment>
<keyword evidence="7 10" id="KW-0472">Membrane</keyword>
<evidence type="ECO:0000256" key="4">
    <source>
        <dbReference type="ARBA" id="ARBA00022692"/>
    </source>
</evidence>